<keyword evidence="2" id="KW-1185">Reference proteome</keyword>
<reference evidence="1" key="2">
    <citation type="submission" date="2025-08" db="UniProtKB">
        <authorList>
            <consortium name="Ensembl"/>
        </authorList>
    </citation>
    <scope>IDENTIFICATION</scope>
</reference>
<dbReference type="STRING" id="9643.ENSUAMP00000034252"/>
<organism evidence="1 2">
    <name type="scientific">Ursus americanus</name>
    <name type="common">American black bear</name>
    <name type="synonym">Euarctos americanus</name>
    <dbReference type="NCBI Taxonomy" id="9643"/>
    <lineage>
        <taxon>Eukaryota</taxon>
        <taxon>Metazoa</taxon>
        <taxon>Chordata</taxon>
        <taxon>Craniata</taxon>
        <taxon>Vertebrata</taxon>
        <taxon>Euteleostomi</taxon>
        <taxon>Mammalia</taxon>
        <taxon>Eutheria</taxon>
        <taxon>Laurasiatheria</taxon>
        <taxon>Carnivora</taxon>
        <taxon>Caniformia</taxon>
        <taxon>Ursidae</taxon>
        <taxon>Ursus</taxon>
    </lineage>
</organism>
<dbReference type="GeneTree" id="ENSGT01150000286916"/>
<evidence type="ECO:0000313" key="2">
    <source>
        <dbReference type="Proteomes" id="UP000291022"/>
    </source>
</evidence>
<dbReference type="OMA" id="EKDICTH"/>
<reference evidence="1" key="3">
    <citation type="submission" date="2025-09" db="UniProtKB">
        <authorList>
            <consortium name="Ensembl"/>
        </authorList>
    </citation>
    <scope>IDENTIFICATION</scope>
</reference>
<accession>A0A452SNE6</accession>
<dbReference type="Proteomes" id="UP000291022">
    <property type="component" value="Unassembled WGS sequence"/>
</dbReference>
<dbReference type="Ensembl" id="ENSUAMT00000038147.1">
    <property type="protein sequence ID" value="ENSUAMP00000034252.1"/>
    <property type="gene ID" value="ENSUAMG00000026089.1"/>
</dbReference>
<sequence>MRYYLTPVRTAKINKERGTLLHCWWEHKLVQSLWKTVRRFLKKLKIDLSYNPAIALLGIYPKDTNVVIQKGTCTPMFIAAMSTITLNLRKQTEGC</sequence>
<reference evidence="2" key="1">
    <citation type="submission" date="2016-06" db="EMBL/GenBank/DDBJ databases">
        <title>De novo assembly and RNA-Seq shows season-dependent expression and editing in black bear kidneys.</title>
        <authorList>
            <person name="Korstanje R."/>
            <person name="Srivastava A."/>
            <person name="Sarsani V.K."/>
            <person name="Sheehan S.M."/>
            <person name="Seger R.L."/>
            <person name="Barter M.E."/>
            <person name="Lindqvist C."/>
            <person name="Brody L.C."/>
            <person name="Mullikin J.C."/>
        </authorList>
    </citation>
    <scope>NUCLEOTIDE SEQUENCE [LARGE SCALE GENOMIC DNA]</scope>
</reference>
<name>A0A452SNE6_URSAM</name>
<dbReference type="AlphaFoldDB" id="A0A452SNE6"/>
<evidence type="ECO:0000313" key="1">
    <source>
        <dbReference type="Ensembl" id="ENSUAMP00000034252.1"/>
    </source>
</evidence>
<proteinExistence type="predicted"/>
<protein>
    <submittedName>
        <fullName evidence="1">Uncharacterized protein</fullName>
    </submittedName>
</protein>